<dbReference type="RefSeq" id="XP_031392255.1">
    <property type="nucleotide sequence ID" value="XM_031536395.1"/>
</dbReference>
<organism evidence="2 3">
    <name type="scientific">Punica granatum</name>
    <name type="common">Pomegranate</name>
    <dbReference type="NCBI Taxonomy" id="22663"/>
    <lineage>
        <taxon>Eukaryota</taxon>
        <taxon>Viridiplantae</taxon>
        <taxon>Streptophyta</taxon>
        <taxon>Embryophyta</taxon>
        <taxon>Tracheophyta</taxon>
        <taxon>Spermatophyta</taxon>
        <taxon>Magnoliopsida</taxon>
        <taxon>eudicotyledons</taxon>
        <taxon>Gunneridae</taxon>
        <taxon>Pentapetalae</taxon>
        <taxon>rosids</taxon>
        <taxon>malvids</taxon>
        <taxon>Myrtales</taxon>
        <taxon>Lythraceae</taxon>
        <taxon>Punica</taxon>
    </lineage>
</organism>
<feature type="domain" description="NB-ARC" evidence="1">
    <location>
        <begin position="64"/>
        <end position="140"/>
    </location>
</feature>
<dbReference type="InterPro" id="IPR042197">
    <property type="entry name" value="Apaf_helical"/>
</dbReference>
<keyword evidence="2" id="KW-1185">Reference proteome</keyword>
<dbReference type="OrthoDB" id="1431708at2759"/>
<evidence type="ECO:0000313" key="3">
    <source>
        <dbReference type="RefSeq" id="XP_031392255.1"/>
    </source>
</evidence>
<dbReference type="GeneID" id="116204304"/>
<dbReference type="Proteomes" id="UP000515151">
    <property type="component" value="Chromosome 4"/>
</dbReference>
<evidence type="ECO:0000313" key="2">
    <source>
        <dbReference type="Proteomes" id="UP000515151"/>
    </source>
</evidence>
<sequence>MIVTKVSRESKKARLCVDNLVGIDNHVKAVMRMLSIEAPDVSQLVANLLRGDRPNFAITDEGIHVLKRRFREMKVLIILDDVDSVDQLKALAAELDWFGRGSIIIITTRNKDALNVLQEHKVYEVTEMDKDQALQLLSKQELRRYAPTAGLRALSEEIVNGTGGLPLALKVIGSFLHGKSEETWKATSQKLNIVPNKEVEQKLRISYDALEREQQQMVLDLACLLVGGR</sequence>
<dbReference type="Pfam" id="PF00931">
    <property type="entry name" value="NB-ARC"/>
    <property type="match status" value="1"/>
</dbReference>
<dbReference type="PRINTS" id="PR00364">
    <property type="entry name" value="DISEASERSIST"/>
</dbReference>
<gene>
    <name evidence="3" type="primary">LOC116204304</name>
</gene>
<dbReference type="PANTHER" id="PTHR11017">
    <property type="entry name" value="LEUCINE-RICH REPEAT-CONTAINING PROTEIN"/>
    <property type="match status" value="1"/>
</dbReference>
<dbReference type="InterPro" id="IPR002182">
    <property type="entry name" value="NB-ARC"/>
</dbReference>
<dbReference type="AlphaFoldDB" id="A0A6P8D6P9"/>
<proteinExistence type="predicted"/>
<dbReference type="Gene3D" id="3.40.50.300">
    <property type="entry name" value="P-loop containing nucleotide triphosphate hydrolases"/>
    <property type="match status" value="1"/>
</dbReference>
<dbReference type="InterPro" id="IPR027417">
    <property type="entry name" value="P-loop_NTPase"/>
</dbReference>
<protein>
    <submittedName>
        <fullName evidence="3">TMV resistance protein N-like</fullName>
    </submittedName>
</protein>
<dbReference type="GO" id="GO:0043531">
    <property type="term" value="F:ADP binding"/>
    <property type="evidence" value="ECO:0007669"/>
    <property type="project" value="InterPro"/>
</dbReference>
<reference evidence="3" key="2">
    <citation type="submission" date="2025-08" db="UniProtKB">
        <authorList>
            <consortium name="RefSeq"/>
        </authorList>
    </citation>
    <scope>IDENTIFICATION</scope>
    <source>
        <tissue evidence="3">Leaf</tissue>
    </source>
</reference>
<evidence type="ECO:0000259" key="1">
    <source>
        <dbReference type="Pfam" id="PF00931"/>
    </source>
</evidence>
<dbReference type="InterPro" id="IPR044974">
    <property type="entry name" value="Disease_R_plants"/>
</dbReference>
<dbReference type="SUPFAM" id="SSF52540">
    <property type="entry name" value="P-loop containing nucleoside triphosphate hydrolases"/>
    <property type="match status" value="1"/>
</dbReference>
<dbReference type="PANTHER" id="PTHR11017:SF570">
    <property type="entry name" value="DISEASE RESISTANCE PROTEIN (TIR-NBS CLASS)-RELATED"/>
    <property type="match status" value="1"/>
</dbReference>
<dbReference type="GO" id="GO:0006952">
    <property type="term" value="P:defense response"/>
    <property type="evidence" value="ECO:0007669"/>
    <property type="project" value="InterPro"/>
</dbReference>
<name>A0A6P8D6P9_PUNGR</name>
<reference evidence="2" key="1">
    <citation type="journal article" date="2020" name="Plant Biotechnol. J.">
        <title>The pomegranate (Punica granatum L.) draft genome dissects genetic divergence between soft- and hard-seeded cultivars.</title>
        <authorList>
            <person name="Luo X."/>
            <person name="Li H."/>
            <person name="Wu Z."/>
            <person name="Yao W."/>
            <person name="Zhao P."/>
            <person name="Cao D."/>
            <person name="Yu H."/>
            <person name="Li K."/>
            <person name="Poudel K."/>
            <person name="Zhao D."/>
            <person name="Zhang F."/>
            <person name="Xia X."/>
            <person name="Chen L."/>
            <person name="Wang Q."/>
            <person name="Jing D."/>
            <person name="Cao S."/>
        </authorList>
    </citation>
    <scope>NUCLEOTIDE SEQUENCE [LARGE SCALE GENOMIC DNA]</scope>
    <source>
        <strain evidence="2">cv. Tunisia</strain>
    </source>
</reference>
<dbReference type="Gene3D" id="1.10.8.430">
    <property type="entry name" value="Helical domain of apoptotic protease-activating factors"/>
    <property type="match status" value="1"/>
</dbReference>
<accession>A0A6P8D6P9</accession>